<gene>
    <name evidence="1" type="ORF">LCGC14_3073910</name>
</gene>
<accession>A0A0F8WFY8</accession>
<organism evidence="1">
    <name type="scientific">marine sediment metagenome</name>
    <dbReference type="NCBI Taxonomy" id="412755"/>
    <lineage>
        <taxon>unclassified sequences</taxon>
        <taxon>metagenomes</taxon>
        <taxon>ecological metagenomes</taxon>
    </lineage>
</organism>
<feature type="non-terminal residue" evidence="1">
    <location>
        <position position="184"/>
    </location>
</feature>
<dbReference type="EMBL" id="LAZR01065458">
    <property type="protein sequence ID" value="KKK55503.1"/>
    <property type="molecule type" value="Genomic_DNA"/>
</dbReference>
<protein>
    <submittedName>
        <fullName evidence="1">Uncharacterized protein</fullName>
    </submittedName>
</protein>
<sequence>MARIINTADLEPSSLSDLENHNVYCGLDSCITHEVRGKVHPQLDEETRIIYNFELALQAPVLEMMLRGLLTDPYEVSRLLSIYEKRRERIHSIIQRYASVIWGGPLNPASPQQLIKFFFETMNIPKVWIFDKGKRRLSTNREALEKVQQYRYARPIATAVLAYRDMAKKIGVLKSGVDDDGRMR</sequence>
<dbReference type="InterPro" id="IPR043502">
    <property type="entry name" value="DNA/RNA_pol_sf"/>
</dbReference>
<dbReference type="AlphaFoldDB" id="A0A0F8WFY8"/>
<reference evidence="1" key="1">
    <citation type="journal article" date="2015" name="Nature">
        <title>Complex archaea that bridge the gap between prokaryotes and eukaryotes.</title>
        <authorList>
            <person name="Spang A."/>
            <person name="Saw J.H."/>
            <person name="Jorgensen S.L."/>
            <person name="Zaremba-Niedzwiedzka K."/>
            <person name="Martijn J."/>
            <person name="Lind A.E."/>
            <person name="van Eijk R."/>
            <person name="Schleper C."/>
            <person name="Guy L."/>
            <person name="Ettema T.J."/>
        </authorList>
    </citation>
    <scope>NUCLEOTIDE SEQUENCE</scope>
</reference>
<proteinExistence type="predicted"/>
<evidence type="ECO:0000313" key="1">
    <source>
        <dbReference type="EMBL" id="KKK55503.1"/>
    </source>
</evidence>
<comment type="caution">
    <text evidence="1">The sequence shown here is derived from an EMBL/GenBank/DDBJ whole genome shotgun (WGS) entry which is preliminary data.</text>
</comment>
<dbReference type="Gene3D" id="1.20.1060.10">
    <property type="entry name" value="Taq DNA Polymerase, Chain T, domain 4"/>
    <property type="match status" value="1"/>
</dbReference>
<dbReference type="SUPFAM" id="SSF56672">
    <property type="entry name" value="DNA/RNA polymerases"/>
    <property type="match status" value="1"/>
</dbReference>
<name>A0A0F8WFY8_9ZZZZ</name>